<comment type="similarity">
    <text evidence="3">Belongs to the tryptophan 2-monooxygenase family.</text>
</comment>
<evidence type="ECO:0000313" key="11">
    <source>
        <dbReference type="EMBL" id="MDL5032517.1"/>
    </source>
</evidence>
<dbReference type="PRINTS" id="PR00757">
    <property type="entry name" value="AMINEOXDASEF"/>
</dbReference>
<keyword evidence="7" id="KW-0073">Auxin biosynthesis</keyword>
<feature type="domain" description="Amine oxidase" evidence="10">
    <location>
        <begin position="69"/>
        <end position="482"/>
    </location>
</feature>
<dbReference type="SUPFAM" id="SSF54373">
    <property type="entry name" value="FAD-linked reductases, C-terminal domain"/>
    <property type="match status" value="1"/>
</dbReference>
<evidence type="ECO:0000256" key="5">
    <source>
        <dbReference type="ARBA" id="ARBA00017871"/>
    </source>
</evidence>
<dbReference type="InterPro" id="IPR050281">
    <property type="entry name" value="Flavin_monoamine_oxidase"/>
</dbReference>
<dbReference type="PANTHER" id="PTHR10742:SF410">
    <property type="entry name" value="LYSINE-SPECIFIC HISTONE DEMETHYLASE 2"/>
    <property type="match status" value="1"/>
</dbReference>
<comment type="pathway">
    <text evidence="2">Plant hormone metabolism; auxin biosynthesis.</text>
</comment>
<name>A0ABT7LJR3_9BURK</name>
<evidence type="ECO:0000256" key="8">
    <source>
        <dbReference type="ARBA" id="ARBA00047321"/>
    </source>
</evidence>
<gene>
    <name evidence="11" type="ORF">QRD43_11445</name>
</gene>
<dbReference type="InterPro" id="IPR001613">
    <property type="entry name" value="Flavin_amine_oxidase"/>
</dbReference>
<dbReference type="Gene3D" id="3.50.50.60">
    <property type="entry name" value="FAD/NAD(P)-binding domain"/>
    <property type="match status" value="1"/>
</dbReference>
<dbReference type="PROSITE" id="PS51257">
    <property type="entry name" value="PROKAR_LIPOPROTEIN"/>
    <property type="match status" value="1"/>
</dbReference>
<evidence type="ECO:0000256" key="6">
    <source>
        <dbReference type="ARBA" id="ARBA00023002"/>
    </source>
</evidence>
<evidence type="ECO:0000256" key="4">
    <source>
        <dbReference type="ARBA" id="ARBA00012535"/>
    </source>
</evidence>
<comment type="cofactor">
    <cofactor evidence="1">
        <name>FAD</name>
        <dbReference type="ChEBI" id="CHEBI:57692"/>
    </cofactor>
</comment>
<evidence type="ECO:0000256" key="1">
    <source>
        <dbReference type="ARBA" id="ARBA00001974"/>
    </source>
</evidence>
<dbReference type="InterPro" id="IPR002937">
    <property type="entry name" value="Amino_oxidase"/>
</dbReference>
<keyword evidence="12" id="KW-1185">Reference proteome</keyword>
<dbReference type="SUPFAM" id="SSF51905">
    <property type="entry name" value="FAD/NAD(P)-binding domain"/>
    <property type="match status" value="1"/>
</dbReference>
<feature type="compositionally biased region" description="Pro residues" evidence="9">
    <location>
        <begin position="30"/>
        <end position="56"/>
    </location>
</feature>
<dbReference type="EMBL" id="JASVDS010000003">
    <property type="protein sequence ID" value="MDL5032517.1"/>
    <property type="molecule type" value="Genomic_DNA"/>
</dbReference>
<evidence type="ECO:0000313" key="12">
    <source>
        <dbReference type="Proteomes" id="UP001238603"/>
    </source>
</evidence>
<evidence type="ECO:0000256" key="2">
    <source>
        <dbReference type="ARBA" id="ARBA00004814"/>
    </source>
</evidence>
<evidence type="ECO:0000256" key="3">
    <source>
        <dbReference type="ARBA" id="ARBA00005833"/>
    </source>
</evidence>
<organism evidence="11 12">
    <name type="scientific">Roseateles subflavus</name>
    <dbReference type="NCBI Taxonomy" id="3053353"/>
    <lineage>
        <taxon>Bacteria</taxon>
        <taxon>Pseudomonadati</taxon>
        <taxon>Pseudomonadota</taxon>
        <taxon>Betaproteobacteria</taxon>
        <taxon>Burkholderiales</taxon>
        <taxon>Sphaerotilaceae</taxon>
        <taxon>Roseateles</taxon>
    </lineage>
</organism>
<accession>A0ABT7LJR3</accession>
<reference evidence="11 12" key="1">
    <citation type="submission" date="2023-06" db="EMBL/GenBank/DDBJ databases">
        <title>Pelomonas sp. APW6 16S ribosomal RNA gene genome sequencing and assembly.</title>
        <authorList>
            <person name="Woo H."/>
        </authorList>
    </citation>
    <scope>NUCLEOTIDE SEQUENCE [LARGE SCALE GENOMIC DNA]</scope>
    <source>
        <strain evidence="11 12">APW6</strain>
    </source>
</reference>
<dbReference type="InterPro" id="IPR036188">
    <property type="entry name" value="FAD/NAD-bd_sf"/>
</dbReference>
<dbReference type="Pfam" id="PF01593">
    <property type="entry name" value="Amino_oxidase"/>
    <property type="match status" value="1"/>
</dbReference>
<comment type="catalytic activity">
    <reaction evidence="8">
        <text>L-tryptophan + O2 = indole-3-acetamide + CO2 + H2O</text>
        <dbReference type="Rhea" id="RHEA:16165"/>
        <dbReference type="ChEBI" id="CHEBI:15377"/>
        <dbReference type="ChEBI" id="CHEBI:15379"/>
        <dbReference type="ChEBI" id="CHEBI:16031"/>
        <dbReference type="ChEBI" id="CHEBI:16526"/>
        <dbReference type="ChEBI" id="CHEBI:57912"/>
        <dbReference type="EC" id="1.13.12.3"/>
    </reaction>
</comment>
<protein>
    <recommendedName>
        <fullName evidence="5">Tryptophan 2-monooxygenase</fullName>
        <ecNumber evidence="4">1.13.12.3</ecNumber>
    </recommendedName>
</protein>
<dbReference type="RefSeq" id="WP_285983169.1">
    <property type="nucleotide sequence ID" value="NZ_JASVDS010000003.1"/>
</dbReference>
<feature type="region of interest" description="Disordered" evidence="9">
    <location>
        <begin position="17"/>
        <end position="58"/>
    </location>
</feature>
<dbReference type="PANTHER" id="PTHR10742">
    <property type="entry name" value="FLAVIN MONOAMINE OXIDASE"/>
    <property type="match status" value="1"/>
</dbReference>
<sequence length="484" mass="51962">MQRRHFFTLTGTLALAGCGGGSDGTDAPITPTPTPSPAPAPSPTPSPTPTPTPAPAPSSQAVLVIGAGMAGLAAARRLRDAGREVVVLEARQRLGGRLFTSTQWADAPLDVGATWIHGDGPGNPISDLARRAGARLAQTSFGRDQAFEADGRRLDAAGAAQLDSLRASIRKAISDYQRSESDTTLRDAVYRGLGYSERSALEQQRIDYLINTTYEHEYSGDASQLSALWFDSDSRYEGVESLFLDGYRVLIDFLAKDLDVRLGHVVQSVRHNEQGVTVQTSQGSFFGAAVVVTLPLGVLQSGQVSFDPPLPARKAQAIDKLGMGVLNKCFLRFPTAFWDTKTDWLNYIPSAEHNGQWAEWVSLARPTGQPILLGFNAAAVGQAMEAWSDQDIVASAMRTLRTMFGAGIPDPVSWQISRWASDPFARGAYSFNKLGSAPGMREDLAAAVGRSLYFAGEATDPRYFQSVHGAYLSGQRAAAEVLAR</sequence>
<proteinExistence type="inferred from homology"/>
<keyword evidence="6" id="KW-0560">Oxidoreductase</keyword>
<evidence type="ECO:0000256" key="9">
    <source>
        <dbReference type="SAM" id="MobiDB-lite"/>
    </source>
</evidence>
<dbReference type="EC" id="1.13.12.3" evidence="4"/>
<comment type="caution">
    <text evidence="11">The sequence shown here is derived from an EMBL/GenBank/DDBJ whole genome shotgun (WGS) entry which is preliminary data.</text>
</comment>
<evidence type="ECO:0000256" key="7">
    <source>
        <dbReference type="ARBA" id="ARBA00023070"/>
    </source>
</evidence>
<evidence type="ECO:0000259" key="10">
    <source>
        <dbReference type="Pfam" id="PF01593"/>
    </source>
</evidence>
<dbReference type="Gene3D" id="3.90.660.10">
    <property type="match status" value="1"/>
</dbReference>
<dbReference type="Proteomes" id="UP001238603">
    <property type="component" value="Unassembled WGS sequence"/>
</dbReference>